<proteinExistence type="predicted"/>
<comment type="caution">
    <text evidence="2">The sequence shown here is derived from an EMBL/GenBank/DDBJ whole genome shotgun (WGS) entry which is preliminary data.</text>
</comment>
<dbReference type="InterPro" id="IPR009922">
    <property type="entry name" value="DUF1457"/>
</dbReference>
<gene>
    <name evidence="2" type="ORF">CKO28_07920</name>
</gene>
<evidence type="ECO:0000313" key="3">
    <source>
        <dbReference type="Proteomes" id="UP001296873"/>
    </source>
</evidence>
<dbReference type="Pfam" id="PF07310">
    <property type="entry name" value="PAS_5"/>
    <property type="match status" value="1"/>
</dbReference>
<accession>A0ABS1DDC8</accession>
<reference evidence="2 3" key="1">
    <citation type="journal article" date="2020" name="Microorganisms">
        <title>Osmotic Adaptation and Compatible Solute Biosynthesis of Phototrophic Bacteria as Revealed from Genome Analyses.</title>
        <authorList>
            <person name="Imhoff J.F."/>
            <person name="Rahn T."/>
            <person name="Kunzel S."/>
            <person name="Keller A."/>
            <person name="Neulinger S.C."/>
        </authorList>
    </citation>
    <scope>NUCLEOTIDE SEQUENCE [LARGE SCALE GENOMIC DNA]</scope>
    <source>
        <strain evidence="2 3">DSM 9895</strain>
    </source>
</reference>
<name>A0ABS1DDC8_9PROT</name>
<feature type="region of interest" description="Disordered" evidence="1">
    <location>
        <begin position="1"/>
        <end position="23"/>
    </location>
</feature>
<sequence>MKPIRGPALGHAPTRAPTDGAQDLADGRADRLLAVWRANCDALGRFEAARLDITELPDDLLPDLFVVRVGDAGLTPVLGGMRANDPLARLARLHGADDAPPARCLEIDAPVRLTGPDGTRDAGILLPLSTHRRLSHVLGLLPSDDRTRTTAPFGGFPTANLPLADMPEQAEILAYWTGLGGPGRLPARRDIDPVAIPRLLRHLMMLDVLGPPLDFRYRLLGDEIMLRARPGLKGRRFSEIAGKGPGSGVWESARKVAETGLPRYGRVGYIGPDQFTAGVINLLMPLSDDGHTISQVLLLVLFCQRDLQAPDDRPV</sequence>
<protein>
    <recommendedName>
        <fullName evidence="4">PAS domain-containing protein</fullName>
    </recommendedName>
</protein>
<dbReference type="Proteomes" id="UP001296873">
    <property type="component" value="Unassembled WGS sequence"/>
</dbReference>
<evidence type="ECO:0000256" key="1">
    <source>
        <dbReference type="SAM" id="MobiDB-lite"/>
    </source>
</evidence>
<dbReference type="RefSeq" id="WP_200340126.1">
    <property type="nucleotide sequence ID" value="NZ_NRRL01000014.1"/>
</dbReference>
<organism evidence="2 3">
    <name type="scientific">Rhodovibrio sodomensis</name>
    <dbReference type="NCBI Taxonomy" id="1088"/>
    <lineage>
        <taxon>Bacteria</taxon>
        <taxon>Pseudomonadati</taxon>
        <taxon>Pseudomonadota</taxon>
        <taxon>Alphaproteobacteria</taxon>
        <taxon>Rhodospirillales</taxon>
        <taxon>Rhodovibrionaceae</taxon>
        <taxon>Rhodovibrio</taxon>
    </lineage>
</organism>
<keyword evidence="3" id="KW-1185">Reference proteome</keyword>
<evidence type="ECO:0008006" key="4">
    <source>
        <dbReference type="Google" id="ProtNLM"/>
    </source>
</evidence>
<evidence type="ECO:0000313" key="2">
    <source>
        <dbReference type="EMBL" id="MBK1667961.1"/>
    </source>
</evidence>
<dbReference type="EMBL" id="NRRL01000014">
    <property type="protein sequence ID" value="MBK1667961.1"/>
    <property type="molecule type" value="Genomic_DNA"/>
</dbReference>